<dbReference type="SUPFAM" id="SSF50022">
    <property type="entry name" value="ISP domain"/>
    <property type="match status" value="1"/>
</dbReference>
<dbReference type="GO" id="GO:0051537">
    <property type="term" value="F:2 iron, 2 sulfur cluster binding"/>
    <property type="evidence" value="ECO:0007669"/>
    <property type="project" value="UniProtKB-KW"/>
</dbReference>
<protein>
    <submittedName>
        <fullName evidence="8">NifU family protein</fullName>
    </submittedName>
</protein>
<evidence type="ECO:0000256" key="2">
    <source>
        <dbReference type="ARBA" id="ARBA00022714"/>
    </source>
</evidence>
<keyword evidence="5" id="KW-0411">Iron-sulfur</keyword>
<evidence type="ECO:0000313" key="8">
    <source>
        <dbReference type="EMBL" id="RRO18660.1"/>
    </source>
</evidence>
<dbReference type="Proteomes" id="UP000274515">
    <property type="component" value="Unassembled WGS sequence"/>
</dbReference>
<keyword evidence="2" id="KW-0001">2Fe-2S</keyword>
<dbReference type="Gene3D" id="3.30.300.130">
    <property type="entry name" value="Fe-S cluster assembly (FSCA)"/>
    <property type="match status" value="1"/>
</dbReference>
<dbReference type="PROSITE" id="PS51296">
    <property type="entry name" value="RIESKE"/>
    <property type="match status" value="1"/>
</dbReference>
<dbReference type="RefSeq" id="WP_125089159.1">
    <property type="nucleotide sequence ID" value="NZ_RSAA01000006.1"/>
</dbReference>
<feature type="domain" description="Rieske" evidence="7">
    <location>
        <begin position="185"/>
        <end position="288"/>
    </location>
</feature>
<dbReference type="InterPro" id="IPR017941">
    <property type="entry name" value="Rieske_2Fe-2S"/>
</dbReference>
<gene>
    <name evidence="8" type="ORF">EIL87_05970</name>
</gene>
<dbReference type="Gene3D" id="2.102.10.10">
    <property type="entry name" value="Rieske [2Fe-2S] iron-sulphur domain"/>
    <property type="match status" value="1"/>
</dbReference>
<keyword evidence="4" id="KW-0408">Iron</keyword>
<dbReference type="InterPro" id="IPR001075">
    <property type="entry name" value="NIF_FeS_clus_asmbl_NifU_C"/>
</dbReference>
<name>A0A426JZN5_9PSEU</name>
<dbReference type="InterPro" id="IPR034904">
    <property type="entry name" value="FSCA_dom_sf"/>
</dbReference>
<evidence type="ECO:0000256" key="5">
    <source>
        <dbReference type="ARBA" id="ARBA00023014"/>
    </source>
</evidence>
<evidence type="ECO:0000256" key="6">
    <source>
        <dbReference type="ARBA" id="ARBA00049958"/>
    </source>
</evidence>
<keyword evidence="3" id="KW-0479">Metal-binding</keyword>
<reference evidence="8 9" key="1">
    <citation type="submission" date="2018-11" db="EMBL/GenBank/DDBJ databases">
        <title>Saccharopolyspora rhizosphaerae sp. nov., an actinomycete isolated from rhizosphere soil in Thailand.</title>
        <authorList>
            <person name="Intra B."/>
            <person name="Euanorasetr J."/>
            <person name="Take A."/>
            <person name="Inahashi Y."/>
            <person name="Mori M."/>
            <person name="Panbangred W."/>
            <person name="Matsumoto A."/>
        </authorList>
    </citation>
    <scope>NUCLEOTIDE SEQUENCE [LARGE SCALE GENOMIC DNA]</scope>
    <source>
        <strain evidence="8 9">H219</strain>
    </source>
</reference>
<accession>A0A426JZN5</accession>
<dbReference type="GO" id="GO:0004497">
    <property type="term" value="F:monooxygenase activity"/>
    <property type="evidence" value="ECO:0007669"/>
    <property type="project" value="UniProtKB-ARBA"/>
</dbReference>
<dbReference type="GO" id="GO:0016226">
    <property type="term" value="P:iron-sulfur cluster assembly"/>
    <property type="evidence" value="ECO:0007669"/>
    <property type="project" value="InterPro"/>
</dbReference>
<keyword evidence="9" id="KW-1185">Reference proteome</keyword>
<evidence type="ECO:0000313" key="9">
    <source>
        <dbReference type="Proteomes" id="UP000274515"/>
    </source>
</evidence>
<dbReference type="Pfam" id="PF01106">
    <property type="entry name" value="NifU"/>
    <property type="match status" value="1"/>
</dbReference>
<evidence type="ECO:0000259" key="7">
    <source>
        <dbReference type="PROSITE" id="PS51296"/>
    </source>
</evidence>
<evidence type="ECO:0000256" key="3">
    <source>
        <dbReference type="ARBA" id="ARBA00022723"/>
    </source>
</evidence>
<comment type="similarity">
    <text evidence="1">Belongs to the NifU family.</text>
</comment>
<dbReference type="GO" id="GO:0016705">
    <property type="term" value="F:oxidoreductase activity, acting on paired donors, with incorporation or reduction of molecular oxygen"/>
    <property type="evidence" value="ECO:0007669"/>
    <property type="project" value="UniProtKB-ARBA"/>
</dbReference>
<evidence type="ECO:0000256" key="4">
    <source>
        <dbReference type="ARBA" id="ARBA00023004"/>
    </source>
</evidence>
<dbReference type="InterPro" id="IPR036922">
    <property type="entry name" value="Rieske_2Fe-2S_sf"/>
</dbReference>
<comment type="function">
    <text evidence="6">May be involved in the formation or repair of [Fe-S] clusters present in iron-sulfur proteins.</text>
</comment>
<dbReference type="PANTHER" id="PTHR11178:SF1">
    <property type="entry name" value="NFU1 IRON-SULFUR CLUSTER SCAFFOLD HOMOLOG, MITOCHONDRIAL"/>
    <property type="match status" value="1"/>
</dbReference>
<organism evidence="8 9">
    <name type="scientific">Saccharopolyspora rhizosphaerae</name>
    <dbReference type="NCBI Taxonomy" id="2492662"/>
    <lineage>
        <taxon>Bacteria</taxon>
        <taxon>Bacillati</taxon>
        <taxon>Actinomycetota</taxon>
        <taxon>Actinomycetes</taxon>
        <taxon>Pseudonocardiales</taxon>
        <taxon>Pseudonocardiaceae</taxon>
        <taxon>Saccharopolyspora</taxon>
    </lineage>
</organism>
<dbReference type="SUPFAM" id="SSF117916">
    <property type="entry name" value="Fe-S cluster assembly (FSCA) domain-like"/>
    <property type="match status" value="1"/>
</dbReference>
<dbReference type="AlphaFoldDB" id="A0A426JZN5"/>
<comment type="caution">
    <text evidence="8">The sequence shown here is derived from an EMBL/GenBank/DDBJ whole genome shotgun (WGS) entry which is preliminary data.</text>
</comment>
<dbReference type="EMBL" id="RSAA01000006">
    <property type="protein sequence ID" value="RRO18660.1"/>
    <property type="molecule type" value="Genomic_DNA"/>
</dbReference>
<evidence type="ECO:0000256" key="1">
    <source>
        <dbReference type="ARBA" id="ARBA00006420"/>
    </source>
</evidence>
<dbReference type="GO" id="GO:0005506">
    <property type="term" value="F:iron ion binding"/>
    <property type="evidence" value="ECO:0007669"/>
    <property type="project" value="InterPro"/>
</dbReference>
<sequence>MSGNEVSGERIDQLLASFDASGPLARQRAEELVRLVSRLHGAGLERVLEITDEAGLLSGDLLERFADDELVSSLLLLHGLHPHDVETRIERALERVRPYLGSHGGDVRLLGVEDSVVRLRMLGTCQGCPSSTVTLTLAVEGAIEAAAPEIESIECDDSPEDASVIPAESLLHRARAGRVAGNAVWEQVEAGPLESGQIRSLVVSDVDVVVCRVGRHSYAFRDACPGCGGSVAGASLQRAPGGPAGSAILICPTCRSHYDVRAAGAGLDEGTRHLDPLPLLENDGVLEIAVPAPAVAG</sequence>
<dbReference type="PANTHER" id="PTHR11178">
    <property type="entry name" value="IRON-SULFUR CLUSTER SCAFFOLD PROTEIN NFU-RELATED"/>
    <property type="match status" value="1"/>
</dbReference>
<dbReference type="OrthoDB" id="9798220at2"/>
<proteinExistence type="inferred from homology"/>